<dbReference type="PANTHER" id="PTHR33164:SF106">
    <property type="entry name" value="TRANSCRIPTIONAL REGULATORY PROTEIN"/>
    <property type="match status" value="1"/>
</dbReference>
<feature type="domain" description="HTH marR-type" evidence="1">
    <location>
        <begin position="13"/>
        <end position="149"/>
    </location>
</feature>
<name>A0A2T0LN70_9PSEU</name>
<dbReference type="GO" id="GO:0003700">
    <property type="term" value="F:DNA-binding transcription factor activity"/>
    <property type="evidence" value="ECO:0007669"/>
    <property type="project" value="InterPro"/>
</dbReference>
<evidence type="ECO:0000259" key="1">
    <source>
        <dbReference type="PROSITE" id="PS50995"/>
    </source>
</evidence>
<dbReference type="OrthoDB" id="3173926at2"/>
<protein>
    <submittedName>
        <fullName evidence="2">MarR family protein</fullName>
    </submittedName>
</protein>
<proteinExistence type="predicted"/>
<dbReference type="AlphaFoldDB" id="A0A2T0LN70"/>
<dbReference type="RefSeq" id="WP_106181228.1">
    <property type="nucleotide sequence ID" value="NZ_PVNH01000011.1"/>
</dbReference>
<dbReference type="Gene3D" id="1.10.10.10">
    <property type="entry name" value="Winged helix-like DNA-binding domain superfamily/Winged helix DNA-binding domain"/>
    <property type="match status" value="1"/>
</dbReference>
<sequence>MTSAHEKDEGFDDTALIRKLRQLTVETDHFAEIFRTAHHLHRTDLNALTVIMDATLGGRSLSPGELAEALHLSASATTALLDRLEAAGHVVRDRSGEDRRRIELRIREPARELGRRFFGPLGTELAREWSGFTPEERQVIRRFLTATIEATVRTRGRLARGEEGHPS</sequence>
<dbReference type="PROSITE" id="PS50995">
    <property type="entry name" value="HTH_MARR_2"/>
    <property type="match status" value="1"/>
</dbReference>
<keyword evidence="3" id="KW-1185">Reference proteome</keyword>
<organism evidence="2 3">
    <name type="scientific">Prauserella shujinwangii</name>
    <dbReference type="NCBI Taxonomy" id="1453103"/>
    <lineage>
        <taxon>Bacteria</taxon>
        <taxon>Bacillati</taxon>
        <taxon>Actinomycetota</taxon>
        <taxon>Actinomycetes</taxon>
        <taxon>Pseudonocardiales</taxon>
        <taxon>Pseudonocardiaceae</taxon>
        <taxon>Prauserella</taxon>
    </lineage>
</organism>
<comment type="caution">
    <text evidence="2">The sequence shown here is derived from an EMBL/GenBank/DDBJ whole genome shotgun (WGS) entry which is preliminary data.</text>
</comment>
<dbReference type="InterPro" id="IPR039422">
    <property type="entry name" value="MarR/SlyA-like"/>
</dbReference>
<dbReference type="PANTHER" id="PTHR33164">
    <property type="entry name" value="TRANSCRIPTIONAL REGULATOR, MARR FAMILY"/>
    <property type="match status" value="1"/>
</dbReference>
<evidence type="ECO:0000313" key="3">
    <source>
        <dbReference type="Proteomes" id="UP000238362"/>
    </source>
</evidence>
<dbReference type="PRINTS" id="PR00598">
    <property type="entry name" value="HTHMARR"/>
</dbReference>
<dbReference type="SUPFAM" id="SSF46785">
    <property type="entry name" value="Winged helix' DNA-binding domain"/>
    <property type="match status" value="1"/>
</dbReference>
<dbReference type="InterPro" id="IPR000835">
    <property type="entry name" value="HTH_MarR-typ"/>
</dbReference>
<dbReference type="Pfam" id="PF12802">
    <property type="entry name" value="MarR_2"/>
    <property type="match status" value="1"/>
</dbReference>
<dbReference type="EMBL" id="PVNH01000011">
    <property type="protein sequence ID" value="PRX44551.1"/>
    <property type="molecule type" value="Genomic_DNA"/>
</dbReference>
<dbReference type="GO" id="GO:0006950">
    <property type="term" value="P:response to stress"/>
    <property type="evidence" value="ECO:0007669"/>
    <property type="project" value="TreeGrafter"/>
</dbReference>
<dbReference type="SMART" id="SM00347">
    <property type="entry name" value="HTH_MARR"/>
    <property type="match status" value="1"/>
</dbReference>
<accession>A0A2T0LN70</accession>
<dbReference type="InterPro" id="IPR036388">
    <property type="entry name" value="WH-like_DNA-bd_sf"/>
</dbReference>
<gene>
    <name evidence="2" type="ORF">B0I33_11160</name>
</gene>
<dbReference type="Proteomes" id="UP000238362">
    <property type="component" value="Unassembled WGS sequence"/>
</dbReference>
<reference evidence="2 3" key="1">
    <citation type="submission" date="2018-03" db="EMBL/GenBank/DDBJ databases">
        <title>Genomic Encyclopedia of Type Strains, Phase III (KMG-III): the genomes of soil and plant-associated and newly described type strains.</title>
        <authorList>
            <person name="Whitman W."/>
        </authorList>
    </citation>
    <scope>NUCLEOTIDE SEQUENCE [LARGE SCALE GENOMIC DNA]</scope>
    <source>
        <strain evidence="2 3">CGMCC 4.7125</strain>
    </source>
</reference>
<evidence type="ECO:0000313" key="2">
    <source>
        <dbReference type="EMBL" id="PRX44551.1"/>
    </source>
</evidence>
<dbReference type="InterPro" id="IPR036390">
    <property type="entry name" value="WH_DNA-bd_sf"/>
</dbReference>